<evidence type="ECO:0000256" key="13">
    <source>
        <dbReference type="SAM" id="Phobius"/>
    </source>
</evidence>
<comment type="caution">
    <text evidence="14">The sequence shown here is derived from an EMBL/GenBank/DDBJ whole genome shotgun (WGS) entry which is preliminary data.</text>
</comment>
<feature type="transmembrane region" description="Helical" evidence="13">
    <location>
        <begin position="353"/>
        <end position="375"/>
    </location>
</feature>
<evidence type="ECO:0000256" key="2">
    <source>
        <dbReference type="ARBA" id="ARBA00004651"/>
    </source>
</evidence>
<evidence type="ECO:0000256" key="5">
    <source>
        <dbReference type="ARBA" id="ARBA00022448"/>
    </source>
</evidence>
<keyword evidence="5" id="KW-0813">Transport</keyword>
<keyword evidence="6" id="KW-0050">Antiport</keyword>
<keyword evidence="8 13" id="KW-0812">Transmembrane</keyword>
<dbReference type="InterPro" id="IPR002528">
    <property type="entry name" value="MATE_fam"/>
</dbReference>
<dbReference type="PANTHER" id="PTHR43298:SF2">
    <property type="entry name" value="FMN_FAD EXPORTER YEEO-RELATED"/>
    <property type="match status" value="1"/>
</dbReference>
<evidence type="ECO:0000256" key="9">
    <source>
        <dbReference type="ARBA" id="ARBA00022989"/>
    </source>
</evidence>
<accession>A0A923SR75</accession>
<dbReference type="PANTHER" id="PTHR43298">
    <property type="entry name" value="MULTIDRUG RESISTANCE PROTEIN NORM-RELATED"/>
    <property type="match status" value="1"/>
</dbReference>
<dbReference type="PIRSF" id="PIRSF006603">
    <property type="entry name" value="DinF"/>
    <property type="match status" value="1"/>
</dbReference>
<protein>
    <recommendedName>
        <fullName evidence="4">Probable multidrug resistance protein NorM</fullName>
    </recommendedName>
    <alternativeName>
        <fullName evidence="12">Multidrug-efflux transporter</fullName>
    </alternativeName>
</protein>
<dbReference type="CDD" id="cd13137">
    <property type="entry name" value="MATE_NorM_like"/>
    <property type="match status" value="1"/>
</dbReference>
<sequence length="450" mass="49981">MEYRFSNQDLKKLIIPLIIEQFLQISVGLVDSIMVASLGEAAVSGVSLVDSIFILFINVFSALATGGAVVAGQYIGRRDPQTGCRAAWQMVLFIFAFAIVVMAACYVFRDFILHQVFGEIEADVMENSRVFLLIVSASIPFIALYNAGAAVFRVMGNSRIAMQMSLLMNGVNLAGIAILLYGFHMGVEGAAIPTLAARILAAVIIIKLLFRQDRLLHIPRPLTFRPDWFLLKRILSIGIPNGLENSMFQLGKILVLSLVSGFGTAAIAANAIGNYVASFAILPGIAMGYTTITVVSQCVGARDYQQVRYYTKKLLKICYLTMLLFNGVVVLALPLILYVYGLSDLASQYARQILIYHSVCAALIWPLSFTLPYTLRASNDVALTMLISIVSMWVFRVAFSYLLGLYLHLGLFGVWIAMTIDWFFRACCFVIRYRSGRWISKSERQYLEHL</sequence>
<feature type="transmembrane region" description="Helical" evidence="13">
    <location>
        <begin position="21"/>
        <end position="39"/>
    </location>
</feature>
<evidence type="ECO:0000256" key="11">
    <source>
        <dbReference type="ARBA" id="ARBA00023136"/>
    </source>
</evidence>
<evidence type="ECO:0000313" key="15">
    <source>
        <dbReference type="Proteomes" id="UP000602647"/>
    </source>
</evidence>
<dbReference type="EMBL" id="JACRYT010000012">
    <property type="protein sequence ID" value="MBC6680366.1"/>
    <property type="molecule type" value="Genomic_DNA"/>
</dbReference>
<dbReference type="GO" id="GO:0015297">
    <property type="term" value="F:antiporter activity"/>
    <property type="evidence" value="ECO:0007669"/>
    <property type="project" value="UniProtKB-KW"/>
</dbReference>
<feature type="transmembrane region" description="Helical" evidence="13">
    <location>
        <begin position="87"/>
        <end position="109"/>
    </location>
</feature>
<organism evidence="14 15">
    <name type="scientific">Zhenpiania hominis</name>
    <dbReference type="NCBI Taxonomy" id="2763644"/>
    <lineage>
        <taxon>Bacteria</taxon>
        <taxon>Bacillati</taxon>
        <taxon>Bacillota</taxon>
        <taxon>Clostridia</taxon>
        <taxon>Peptostreptococcales</taxon>
        <taxon>Anaerovoracaceae</taxon>
        <taxon>Zhenpiania</taxon>
    </lineage>
</organism>
<feature type="transmembrane region" description="Helical" evidence="13">
    <location>
        <begin position="129"/>
        <end position="154"/>
    </location>
</feature>
<dbReference type="GO" id="GO:0005886">
    <property type="term" value="C:plasma membrane"/>
    <property type="evidence" value="ECO:0007669"/>
    <property type="project" value="UniProtKB-SubCell"/>
</dbReference>
<evidence type="ECO:0000313" key="14">
    <source>
        <dbReference type="EMBL" id="MBC6680366.1"/>
    </source>
</evidence>
<name>A0A923SR75_9FIRM</name>
<evidence type="ECO:0000256" key="1">
    <source>
        <dbReference type="ARBA" id="ARBA00003408"/>
    </source>
</evidence>
<evidence type="ECO:0000256" key="6">
    <source>
        <dbReference type="ARBA" id="ARBA00022449"/>
    </source>
</evidence>
<dbReference type="RefSeq" id="WP_187303463.1">
    <property type="nucleotide sequence ID" value="NZ_CBCTQH010000071.1"/>
</dbReference>
<dbReference type="InterPro" id="IPR050222">
    <property type="entry name" value="MATE_MdtK"/>
</dbReference>
<evidence type="ECO:0000256" key="8">
    <source>
        <dbReference type="ARBA" id="ARBA00022692"/>
    </source>
</evidence>
<comment type="function">
    <text evidence="1">Multidrug efflux pump.</text>
</comment>
<keyword evidence="7" id="KW-1003">Cell membrane</keyword>
<comment type="similarity">
    <text evidence="3">Belongs to the multi antimicrobial extrusion (MATE) (TC 2.A.66.1) family.</text>
</comment>
<dbReference type="GO" id="GO:0042910">
    <property type="term" value="F:xenobiotic transmembrane transporter activity"/>
    <property type="evidence" value="ECO:0007669"/>
    <property type="project" value="InterPro"/>
</dbReference>
<keyword evidence="15" id="KW-1185">Reference proteome</keyword>
<dbReference type="GO" id="GO:0006811">
    <property type="term" value="P:monoatomic ion transport"/>
    <property type="evidence" value="ECO:0007669"/>
    <property type="project" value="UniProtKB-KW"/>
</dbReference>
<evidence type="ECO:0000256" key="4">
    <source>
        <dbReference type="ARBA" id="ARBA00020268"/>
    </source>
</evidence>
<evidence type="ECO:0000256" key="7">
    <source>
        <dbReference type="ARBA" id="ARBA00022475"/>
    </source>
</evidence>
<evidence type="ECO:0000256" key="12">
    <source>
        <dbReference type="ARBA" id="ARBA00031636"/>
    </source>
</evidence>
<gene>
    <name evidence="14" type="ORF">H9L42_11110</name>
</gene>
<evidence type="ECO:0000256" key="10">
    <source>
        <dbReference type="ARBA" id="ARBA00023065"/>
    </source>
</evidence>
<dbReference type="AlphaFoldDB" id="A0A923SR75"/>
<dbReference type="Proteomes" id="UP000602647">
    <property type="component" value="Unassembled WGS sequence"/>
</dbReference>
<proteinExistence type="inferred from homology"/>
<keyword evidence="9 13" id="KW-1133">Transmembrane helix</keyword>
<feature type="transmembrane region" description="Helical" evidence="13">
    <location>
        <begin position="166"/>
        <end position="184"/>
    </location>
</feature>
<comment type="subcellular location">
    <subcellularLocation>
        <location evidence="2">Cell membrane</location>
        <topology evidence="2">Multi-pass membrane protein</topology>
    </subcellularLocation>
</comment>
<feature type="transmembrane region" description="Helical" evidence="13">
    <location>
        <begin position="278"/>
        <end position="296"/>
    </location>
</feature>
<reference evidence="14" key="1">
    <citation type="submission" date="2020-08" db="EMBL/GenBank/DDBJ databases">
        <title>Genome public.</title>
        <authorList>
            <person name="Liu C."/>
            <person name="Sun Q."/>
        </authorList>
    </citation>
    <scope>NUCLEOTIDE SEQUENCE</scope>
    <source>
        <strain evidence="14">BX12</strain>
    </source>
</reference>
<feature type="transmembrane region" description="Helical" evidence="13">
    <location>
        <begin position="51"/>
        <end position="75"/>
    </location>
</feature>
<dbReference type="NCBIfam" id="TIGR00797">
    <property type="entry name" value="matE"/>
    <property type="match status" value="1"/>
</dbReference>
<feature type="transmembrane region" description="Helical" evidence="13">
    <location>
        <begin position="317"/>
        <end position="341"/>
    </location>
</feature>
<keyword evidence="10" id="KW-0406">Ion transport</keyword>
<dbReference type="InterPro" id="IPR048279">
    <property type="entry name" value="MdtK-like"/>
</dbReference>
<feature type="transmembrane region" description="Helical" evidence="13">
    <location>
        <begin position="253"/>
        <end position="272"/>
    </location>
</feature>
<keyword evidence="11 13" id="KW-0472">Membrane</keyword>
<evidence type="ECO:0000256" key="3">
    <source>
        <dbReference type="ARBA" id="ARBA00010199"/>
    </source>
</evidence>
<feature type="transmembrane region" description="Helical" evidence="13">
    <location>
        <begin position="409"/>
        <end position="431"/>
    </location>
</feature>
<feature type="transmembrane region" description="Helical" evidence="13">
    <location>
        <begin position="382"/>
        <end position="403"/>
    </location>
</feature>
<dbReference type="Pfam" id="PF01554">
    <property type="entry name" value="MatE"/>
    <property type="match status" value="2"/>
</dbReference>
<feature type="transmembrane region" description="Helical" evidence="13">
    <location>
        <begin position="190"/>
        <end position="210"/>
    </location>
</feature>